<dbReference type="PANTHER" id="PTHR42339:SF1">
    <property type="entry name" value="HISTONE H1"/>
    <property type="match status" value="1"/>
</dbReference>
<dbReference type="Pfam" id="PF24852">
    <property type="entry name" value="DUF7726"/>
    <property type="match status" value="2"/>
</dbReference>
<dbReference type="RefSeq" id="XP_040702624.1">
    <property type="nucleotide sequence ID" value="XM_040844875.1"/>
</dbReference>
<organism evidence="3 4">
    <name type="scientific">Aspergillus sydowii CBS 593.65</name>
    <dbReference type="NCBI Taxonomy" id="1036612"/>
    <lineage>
        <taxon>Eukaryota</taxon>
        <taxon>Fungi</taxon>
        <taxon>Dikarya</taxon>
        <taxon>Ascomycota</taxon>
        <taxon>Pezizomycotina</taxon>
        <taxon>Eurotiomycetes</taxon>
        <taxon>Eurotiomycetidae</taxon>
        <taxon>Eurotiales</taxon>
        <taxon>Aspergillaceae</taxon>
        <taxon>Aspergillus</taxon>
        <taxon>Aspergillus subgen. Nidulantes</taxon>
    </lineage>
</organism>
<gene>
    <name evidence="3" type="ORF">ASPSYDRAFT_31454</name>
</gene>
<dbReference type="EMBL" id="KV878586">
    <property type="protein sequence ID" value="OJJ58818.1"/>
    <property type="molecule type" value="Genomic_DNA"/>
</dbReference>
<keyword evidence="4" id="KW-1185">Reference proteome</keyword>
<dbReference type="VEuPathDB" id="FungiDB:ASPSYDRAFT_31454"/>
<dbReference type="PANTHER" id="PTHR42339">
    <property type="entry name" value="HISTONE H1"/>
    <property type="match status" value="1"/>
</dbReference>
<feature type="compositionally biased region" description="Low complexity" evidence="1">
    <location>
        <begin position="42"/>
        <end position="51"/>
    </location>
</feature>
<feature type="domain" description="DUF7726" evidence="2">
    <location>
        <begin position="228"/>
        <end position="314"/>
    </location>
</feature>
<protein>
    <recommendedName>
        <fullName evidence="2">DUF7726 domain-containing protein</fullName>
    </recommendedName>
</protein>
<feature type="compositionally biased region" description="Basic and acidic residues" evidence="1">
    <location>
        <begin position="180"/>
        <end position="191"/>
    </location>
</feature>
<name>A0A1L9THB7_9EURO</name>
<sequence length="361" mass="40175">MVFTFQDALAEINHHAVFLSPKTIGKLQDRVKAVNSETATTTAAAAAAPSLSKKRKASSSDSDSDLLSNKENNTAPNGANIQEVEDDDIDSDDDRLAIPKWSCGQLRAKIRKFVATDKVMKVSEFQDAIGVSGKSYYAFMKQHGTWEGSESHTFIHAHRFLMKRELLGLDKKGKGKQKGKCKDPEGKEPAKKKSKAEAASGKKAKEAVFAAKYDVSSVSLPGEAQGEVPVYDTCDEIRKKIKAVLRDPNMTRAAFCREISKTWPDRAANLKENALQGTSLGSFLSKKGSREGRTSLIFYASYVFFEKLRIRDGKPKTQFREEMEDIWGSVGFDIWSSPSTRYITTKDRHLYADEYGHIRVV</sequence>
<dbReference type="InterPro" id="IPR056143">
    <property type="entry name" value="DUF7726"/>
</dbReference>
<dbReference type="AlphaFoldDB" id="A0A1L9THB7"/>
<dbReference type="Proteomes" id="UP000184356">
    <property type="component" value="Unassembled WGS sequence"/>
</dbReference>
<proteinExistence type="predicted"/>
<reference evidence="4" key="1">
    <citation type="journal article" date="2017" name="Genome Biol.">
        <title>Comparative genomics reveals high biological diversity and specific adaptations in the industrially and medically important fungal genus Aspergillus.</title>
        <authorList>
            <person name="de Vries R.P."/>
            <person name="Riley R."/>
            <person name="Wiebenga A."/>
            <person name="Aguilar-Osorio G."/>
            <person name="Amillis S."/>
            <person name="Uchima C.A."/>
            <person name="Anderluh G."/>
            <person name="Asadollahi M."/>
            <person name="Askin M."/>
            <person name="Barry K."/>
            <person name="Battaglia E."/>
            <person name="Bayram O."/>
            <person name="Benocci T."/>
            <person name="Braus-Stromeyer S.A."/>
            <person name="Caldana C."/>
            <person name="Canovas D."/>
            <person name="Cerqueira G.C."/>
            <person name="Chen F."/>
            <person name="Chen W."/>
            <person name="Choi C."/>
            <person name="Clum A."/>
            <person name="Dos Santos R.A."/>
            <person name="Damasio A.R."/>
            <person name="Diallinas G."/>
            <person name="Emri T."/>
            <person name="Fekete E."/>
            <person name="Flipphi M."/>
            <person name="Freyberg S."/>
            <person name="Gallo A."/>
            <person name="Gournas C."/>
            <person name="Habgood R."/>
            <person name="Hainaut M."/>
            <person name="Harispe M.L."/>
            <person name="Henrissat B."/>
            <person name="Hilden K.S."/>
            <person name="Hope R."/>
            <person name="Hossain A."/>
            <person name="Karabika E."/>
            <person name="Karaffa L."/>
            <person name="Karanyi Z."/>
            <person name="Krasevec N."/>
            <person name="Kuo A."/>
            <person name="Kusch H."/>
            <person name="LaButti K."/>
            <person name="Lagendijk E.L."/>
            <person name="Lapidus A."/>
            <person name="Levasseur A."/>
            <person name="Lindquist E."/>
            <person name="Lipzen A."/>
            <person name="Logrieco A.F."/>
            <person name="MacCabe A."/>
            <person name="Maekelae M.R."/>
            <person name="Malavazi I."/>
            <person name="Melin P."/>
            <person name="Meyer V."/>
            <person name="Mielnichuk N."/>
            <person name="Miskei M."/>
            <person name="Molnar A.P."/>
            <person name="Mule G."/>
            <person name="Ngan C.Y."/>
            <person name="Orejas M."/>
            <person name="Orosz E."/>
            <person name="Ouedraogo J.P."/>
            <person name="Overkamp K.M."/>
            <person name="Park H.-S."/>
            <person name="Perrone G."/>
            <person name="Piumi F."/>
            <person name="Punt P.J."/>
            <person name="Ram A.F."/>
            <person name="Ramon A."/>
            <person name="Rauscher S."/>
            <person name="Record E."/>
            <person name="Riano-Pachon D.M."/>
            <person name="Robert V."/>
            <person name="Roehrig J."/>
            <person name="Ruller R."/>
            <person name="Salamov A."/>
            <person name="Salih N.S."/>
            <person name="Samson R.A."/>
            <person name="Sandor E."/>
            <person name="Sanguinetti M."/>
            <person name="Schuetze T."/>
            <person name="Sepcic K."/>
            <person name="Shelest E."/>
            <person name="Sherlock G."/>
            <person name="Sophianopoulou V."/>
            <person name="Squina F.M."/>
            <person name="Sun H."/>
            <person name="Susca A."/>
            <person name="Todd R.B."/>
            <person name="Tsang A."/>
            <person name="Unkles S.E."/>
            <person name="van de Wiele N."/>
            <person name="van Rossen-Uffink D."/>
            <person name="Oliveira J.V."/>
            <person name="Vesth T.C."/>
            <person name="Visser J."/>
            <person name="Yu J.-H."/>
            <person name="Zhou M."/>
            <person name="Andersen M.R."/>
            <person name="Archer D.B."/>
            <person name="Baker S.E."/>
            <person name="Benoit I."/>
            <person name="Brakhage A.A."/>
            <person name="Braus G.H."/>
            <person name="Fischer R."/>
            <person name="Frisvad J.C."/>
            <person name="Goldman G.H."/>
            <person name="Houbraken J."/>
            <person name="Oakley B."/>
            <person name="Pocsi I."/>
            <person name="Scazzocchio C."/>
            <person name="Seiboth B."/>
            <person name="vanKuyk P.A."/>
            <person name="Wortman J."/>
            <person name="Dyer P.S."/>
            <person name="Grigoriev I.V."/>
        </authorList>
    </citation>
    <scope>NUCLEOTIDE SEQUENCE [LARGE SCALE GENOMIC DNA]</scope>
    <source>
        <strain evidence="4">CBS 593.65</strain>
    </source>
</reference>
<feature type="region of interest" description="Disordered" evidence="1">
    <location>
        <begin position="172"/>
        <end position="199"/>
    </location>
</feature>
<feature type="domain" description="DUF7726" evidence="2">
    <location>
        <begin position="100"/>
        <end position="169"/>
    </location>
</feature>
<evidence type="ECO:0000313" key="4">
    <source>
        <dbReference type="Proteomes" id="UP000184356"/>
    </source>
</evidence>
<accession>A0A1L9THB7</accession>
<dbReference type="OrthoDB" id="2592504at2759"/>
<feature type="compositionally biased region" description="Polar residues" evidence="1">
    <location>
        <begin position="69"/>
        <end position="80"/>
    </location>
</feature>
<evidence type="ECO:0000256" key="1">
    <source>
        <dbReference type="SAM" id="MobiDB-lite"/>
    </source>
</evidence>
<evidence type="ECO:0000259" key="2">
    <source>
        <dbReference type="Pfam" id="PF24852"/>
    </source>
</evidence>
<evidence type="ECO:0000313" key="3">
    <source>
        <dbReference type="EMBL" id="OJJ58818.1"/>
    </source>
</evidence>
<feature type="region of interest" description="Disordered" evidence="1">
    <location>
        <begin position="42"/>
        <end position="91"/>
    </location>
</feature>
<dbReference type="GeneID" id="63760948"/>